<dbReference type="InterPro" id="IPR029043">
    <property type="entry name" value="GcvT/YgfZ_C"/>
</dbReference>
<dbReference type="PANTHER" id="PTHR43757:SF2">
    <property type="entry name" value="AMINOMETHYLTRANSFERASE, MITOCHONDRIAL"/>
    <property type="match status" value="1"/>
</dbReference>
<keyword evidence="4 10" id="KW-0808">Transferase</keyword>
<dbReference type="NCBIfam" id="TIGR00528">
    <property type="entry name" value="gcvT"/>
    <property type="match status" value="1"/>
</dbReference>
<dbReference type="InterPro" id="IPR006223">
    <property type="entry name" value="GcvT"/>
</dbReference>
<dbReference type="Gene3D" id="3.30.1360.120">
    <property type="entry name" value="Probable tRNA modification gtpase trme, domain 1"/>
    <property type="match status" value="1"/>
</dbReference>
<dbReference type="NCBIfam" id="NF001567">
    <property type="entry name" value="PRK00389.1"/>
    <property type="match status" value="1"/>
</dbReference>
<organism evidence="10 11">
    <name type="scientific">Candidatus Desulfovibrio intestinavium</name>
    <dbReference type="NCBI Taxonomy" id="2838534"/>
    <lineage>
        <taxon>Bacteria</taxon>
        <taxon>Pseudomonadati</taxon>
        <taxon>Thermodesulfobacteriota</taxon>
        <taxon>Desulfovibrionia</taxon>
        <taxon>Desulfovibrionales</taxon>
        <taxon>Desulfovibrionaceae</taxon>
        <taxon>Desulfovibrio</taxon>
    </lineage>
</organism>
<evidence type="ECO:0000259" key="8">
    <source>
        <dbReference type="Pfam" id="PF01571"/>
    </source>
</evidence>
<dbReference type="InterPro" id="IPR028896">
    <property type="entry name" value="GcvT/YgfZ/DmdA"/>
</dbReference>
<keyword evidence="3" id="KW-0032">Aminotransferase</keyword>
<evidence type="ECO:0000256" key="3">
    <source>
        <dbReference type="ARBA" id="ARBA00022576"/>
    </source>
</evidence>
<feature type="domain" description="GCVT N-terminal" evidence="8">
    <location>
        <begin position="10"/>
        <end position="258"/>
    </location>
</feature>
<dbReference type="GO" id="GO:0005960">
    <property type="term" value="C:glycine cleavage complex"/>
    <property type="evidence" value="ECO:0007669"/>
    <property type="project" value="InterPro"/>
</dbReference>
<dbReference type="AlphaFoldDB" id="A0A9D2HMM1"/>
<dbReference type="GO" id="GO:0006546">
    <property type="term" value="P:glycine catabolic process"/>
    <property type="evidence" value="ECO:0007669"/>
    <property type="project" value="InterPro"/>
</dbReference>
<dbReference type="SUPFAM" id="SSF101790">
    <property type="entry name" value="Aminomethyltransferase beta-barrel domain"/>
    <property type="match status" value="1"/>
</dbReference>
<evidence type="ECO:0000256" key="2">
    <source>
        <dbReference type="ARBA" id="ARBA00012616"/>
    </source>
</evidence>
<feature type="binding site" evidence="7">
    <location>
        <position position="198"/>
    </location>
    <ligand>
        <name>substrate</name>
    </ligand>
</feature>
<reference evidence="10" key="1">
    <citation type="journal article" date="2021" name="PeerJ">
        <title>Extensive microbial diversity within the chicken gut microbiome revealed by metagenomics and culture.</title>
        <authorList>
            <person name="Gilroy R."/>
            <person name="Ravi A."/>
            <person name="Getino M."/>
            <person name="Pursley I."/>
            <person name="Horton D.L."/>
            <person name="Alikhan N.F."/>
            <person name="Baker D."/>
            <person name="Gharbi K."/>
            <person name="Hall N."/>
            <person name="Watson M."/>
            <person name="Adriaenssens E.M."/>
            <person name="Foster-Nyarko E."/>
            <person name="Jarju S."/>
            <person name="Secka A."/>
            <person name="Antonio M."/>
            <person name="Oren A."/>
            <person name="Chaudhuri R.R."/>
            <person name="La Ragione R."/>
            <person name="Hildebrand F."/>
            <person name="Pallen M.J."/>
        </authorList>
    </citation>
    <scope>NUCLEOTIDE SEQUENCE</scope>
    <source>
        <strain evidence="10">5032</strain>
    </source>
</reference>
<protein>
    <recommendedName>
        <fullName evidence="2">aminomethyltransferase</fullName>
        <ecNumber evidence="2">2.1.2.10</ecNumber>
    </recommendedName>
    <alternativeName>
        <fullName evidence="5">Glycine cleavage system T protein</fullName>
    </alternativeName>
</protein>
<dbReference type="Pfam" id="PF01571">
    <property type="entry name" value="GCV_T"/>
    <property type="match status" value="1"/>
</dbReference>
<dbReference type="PANTHER" id="PTHR43757">
    <property type="entry name" value="AMINOMETHYLTRANSFERASE"/>
    <property type="match status" value="1"/>
</dbReference>
<evidence type="ECO:0000313" key="10">
    <source>
        <dbReference type="EMBL" id="HJA78639.1"/>
    </source>
</evidence>
<reference evidence="10" key="2">
    <citation type="submission" date="2021-04" db="EMBL/GenBank/DDBJ databases">
        <authorList>
            <person name="Gilroy R."/>
        </authorList>
    </citation>
    <scope>NUCLEOTIDE SEQUENCE</scope>
    <source>
        <strain evidence="10">5032</strain>
    </source>
</reference>
<sequence>MSDDCRTTPLTAWHQAHGAKMAPFAGWLMPIQYEGILVEHQQTRQHAGLFDICHMGEFLIEGEGADAAMSRAVSHNLATLKEGKCRYGFILNERGGVMDDCIVYRFGPDSFMIVVNAACIASDFAALRARLPESVSLKDVSDETGKIDLQGPESLAVLESVLGADFHDLGYFGFVRSQWQGEDLLVSRTGYTGELGFELYLPAHKVLSFWEALLADERVKPAGLGARDTLRLESGLPLYGHELDEDHNPAEAGMGRMLTSEADYVGKAGAQTIREKLLGLIIDGRRAARGGDVLALPDGTPVGRVTSGSFAPSLGCVIAFAWADAAHADAENYVVRAARAELPARVVEVPFYKDGTARMKLK</sequence>
<evidence type="ECO:0000256" key="1">
    <source>
        <dbReference type="ARBA" id="ARBA00008609"/>
    </source>
</evidence>
<evidence type="ECO:0000256" key="7">
    <source>
        <dbReference type="PIRSR" id="PIRSR006487-1"/>
    </source>
</evidence>
<dbReference type="GO" id="GO:0005829">
    <property type="term" value="C:cytosol"/>
    <property type="evidence" value="ECO:0007669"/>
    <property type="project" value="TreeGrafter"/>
</dbReference>
<dbReference type="InterPro" id="IPR013977">
    <property type="entry name" value="GcvT_C"/>
</dbReference>
<dbReference type="GO" id="GO:0004047">
    <property type="term" value="F:aminomethyltransferase activity"/>
    <property type="evidence" value="ECO:0007669"/>
    <property type="project" value="UniProtKB-EC"/>
</dbReference>
<evidence type="ECO:0000256" key="4">
    <source>
        <dbReference type="ARBA" id="ARBA00022679"/>
    </source>
</evidence>
<dbReference type="PIRSF" id="PIRSF006487">
    <property type="entry name" value="GcvT"/>
    <property type="match status" value="1"/>
</dbReference>
<dbReference type="Proteomes" id="UP000823821">
    <property type="component" value="Unassembled WGS sequence"/>
</dbReference>
<proteinExistence type="inferred from homology"/>
<comment type="similarity">
    <text evidence="1">Belongs to the GcvT family.</text>
</comment>
<dbReference type="InterPro" id="IPR027266">
    <property type="entry name" value="TrmE/GcvT-like"/>
</dbReference>
<dbReference type="EC" id="2.1.2.10" evidence="2"/>
<feature type="domain" description="Aminomethyltransferase C-terminal" evidence="9">
    <location>
        <begin position="276"/>
        <end position="353"/>
    </location>
</feature>
<gene>
    <name evidence="10" type="primary">gcvT</name>
    <name evidence="10" type="ORF">H9784_03560</name>
</gene>
<dbReference type="Pfam" id="PF08669">
    <property type="entry name" value="GCV_T_C"/>
    <property type="match status" value="1"/>
</dbReference>
<name>A0A9D2HMM1_9BACT</name>
<comment type="caution">
    <text evidence="10">The sequence shown here is derived from an EMBL/GenBank/DDBJ whole genome shotgun (WGS) entry which is preliminary data.</text>
</comment>
<accession>A0A9D2HMM1</accession>
<evidence type="ECO:0000256" key="6">
    <source>
        <dbReference type="ARBA" id="ARBA00047665"/>
    </source>
</evidence>
<dbReference type="SUPFAM" id="SSF103025">
    <property type="entry name" value="Folate-binding domain"/>
    <property type="match status" value="1"/>
</dbReference>
<dbReference type="GO" id="GO:0008483">
    <property type="term" value="F:transaminase activity"/>
    <property type="evidence" value="ECO:0007669"/>
    <property type="project" value="UniProtKB-KW"/>
</dbReference>
<evidence type="ECO:0000256" key="5">
    <source>
        <dbReference type="ARBA" id="ARBA00031395"/>
    </source>
</evidence>
<dbReference type="EMBL" id="DWZD01000020">
    <property type="protein sequence ID" value="HJA78639.1"/>
    <property type="molecule type" value="Genomic_DNA"/>
</dbReference>
<dbReference type="InterPro" id="IPR006222">
    <property type="entry name" value="GCVT_N"/>
</dbReference>
<comment type="catalytic activity">
    <reaction evidence="6">
        <text>N(6)-[(R)-S(8)-aminomethyldihydrolipoyl]-L-lysyl-[protein] + (6S)-5,6,7,8-tetrahydrofolate = N(6)-[(R)-dihydrolipoyl]-L-lysyl-[protein] + (6R)-5,10-methylene-5,6,7,8-tetrahydrofolate + NH4(+)</text>
        <dbReference type="Rhea" id="RHEA:16945"/>
        <dbReference type="Rhea" id="RHEA-COMP:10475"/>
        <dbReference type="Rhea" id="RHEA-COMP:10492"/>
        <dbReference type="ChEBI" id="CHEBI:15636"/>
        <dbReference type="ChEBI" id="CHEBI:28938"/>
        <dbReference type="ChEBI" id="CHEBI:57453"/>
        <dbReference type="ChEBI" id="CHEBI:83100"/>
        <dbReference type="ChEBI" id="CHEBI:83143"/>
        <dbReference type="EC" id="2.1.2.10"/>
    </reaction>
</comment>
<evidence type="ECO:0000313" key="11">
    <source>
        <dbReference type="Proteomes" id="UP000823821"/>
    </source>
</evidence>
<evidence type="ECO:0000259" key="9">
    <source>
        <dbReference type="Pfam" id="PF08669"/>
    </source>
</evidence>